<sequence length="100" mass="11389">MLPLLCLTGLQKHMMLMRRENPNYRLNVPPVQRRPAVPESSNVAPPAAPFWPVETRDTQGKDYICSYNCAVTSIFTISSTNIFNNIHYGKCKLYICCILL</sequence>
<proteinExistence type="predicted"/>
<evidence type="ECO:0000313" key="2">
    <source>
        <dbReference type="Proteomes" id="UP000228934"/>
    </source>
</evidence>
<accession>A0A2G9RG13</accession>
<evidence type="ECO:0000313" key="1">
    <source>
        <dbReference type="EMBL" id="PIO26163.1"/>
    </source>
</evidence>
<dbReference type="EMBL" id="KV944260">
    <property type="protein sequence ID" value="PIO26163.1"/>
    <property type="molecule type" value="Genomic_DNA"/>
</dbReference>
<protein>
    <submittedName>
        <fullName evidence="1">Uncharacterized protein</fullName>
    </submittedName>
</protein>
<dbReference type="AlphaFoldDB" id="A0A2G9RG13"/>
<dbReference type="Proteomes" id="UP000228934">
    <property type="component" value="Unassembled WGS sequence"/>
</dbReference>
<reference evidence="2" key="1">
    <citation type="journal article" date="2017" name="Nat. Commun.">
        <title>The North American bullfrog draft genome provides insight into hormonal regulation of long noncoding RNA.</title>
        <authorList>
            <person name="Hammond S.A."/>
            <person name="Warren R.L."/>
            <person name="Vandervalk B.P."/>
            <person name="Kucuk E."/>
            <person name="Khan H."/>
            <person name="Gibb E.A."/>
            <person name="Pandoh P."/>
            <person name="Kirk H."/>
            <person name="Zhao Y."/>
            <person name="Jones M."/>
            <person name="Mungall A.J."/>
            <person name="Coope R."/>
            <person name="Pleasance S."/>
            <person name="Moore R.A."/>
            <person name="Holt R.A."/>
            <person name="Round J.M."/>
            <person name="Ohora S."/>
            <person name="Walle B.V."/>
            <person name="Veldhoen N."/>
            <person name="Helbing C.C."/>
            <person name="Birol I."/>
        </authorList>
    </citation>
    <scope>NUCLEOTIDE SEQUENCE [LARGE SCALE GENOMIC DNA]</scope>
</reference>
<gene>
    <name evidence="1" type="ORF">AB205_0093460</name>
</gene>
<organism evidence="1 2">
    <name type="scientific">Aquarana catesbeiana</name>
    <name type="common">American bullfrog</name>
    <name type="synonym">Rana catesbeiana</name>
    <dbReference type="NCBI Taxonomy" id="8400"/>
    <lineage>
        <taxon>Eukaryota</taxon>
        <taxon>Metazoa</taxon>
        <taxon>Chordata</taxon>
        <taxon>Craniata</taxon>
        <taxon>Vertebrata</taxon>
        <taxon>Euteleostomi</taxon>
        <taxon>Amphibia</taxon>
        <taxon>Batrachia</taxon>
        <taxon>Anura</taxon>
        <taxon>Neobatrachia</taxon>
        <taxon>Ranoidea</taxon>
        <taxon>Ranidae</taxon>
        <taxon>Aquarana</taxon>
    </lineage>
</organism>
<keyword evidence="2" id="KW-1185">Reference proteome</keyword>
<name>A0A2G9RG13_AQUCT</name>